<feature type="transmembrane region" description="Helical" evidence="1">
    <location>
        <begin position="6"/>
        <end position="25"/>
    </location>
</feature>
<evidence type="ECO:0000313" key="3">
    <source>
        <dbReference type="Proteomes" id="UP000198790"/>
    </source>
</evidence>
<evidence type="ECO:0000313" key="2">
    <source>
        <dbReference type="EMBL" id="SFB25798.1"/>
    </source>
</evidence>
<dbReference type="RefSeq" id="WP_092896797.1">
    <property type="nucleotide sequence ID" value="NZ_CAXBKE010000043.1"/>
</dbReference>
<keyword evidence="1" id="KW-1133">Transmembrane helix</keyword>
<keyword evidence="3" id="KW-1185">Reference proteome</keyword>
<dbReference type="Proteomes" id="UP000198790">
    <property type="component" value="Unassembled WGS sequence"/>
</dbReference>
<evidence type="ECO:0000256" key="1">
    <source>
        <dbReference type="SAM" id="Phobius"/>
    </source>
</evidence>
<keyword evidence="1" id="KW-0472">Membrane</keyword>
<keyword evidence="1" id="KW-0812">Transmembrane</keyword>
<name>A0A1I0ZN30_9BACT</name>
<dbReference type="AlphaFoldDB" id="A0A1I0ZN30"/>
<sequence>MKSKQWKTLVLAVIVMTICTYLFVFREGKLEPSLAKVPFVFWTGFLVTLLVVFATFIGSKVFPFEDPKKQ</sequence>
<proteinExistence type="predicted"/>
<feature type="transmembrane region" description="Helical" evidence="1">
    <location>
        <begin position="37"/>
        <end position="57"/>
    </location>
</feature>
<dbReference type="STRING" id="237018.SAMN04489723_106144"/>
<reference evidence="2 3" key="1">
    <citation type="submission" date="2016-10" db="EMBL/GenBank/DDBJ databases">
        <authorList>
            <person name="de Groot N.N."/>
        </authorList>
    </citation>
    <scope>NUCLEOTIDE SEQUENCE [LARGE SCALE GENOMIC DNA]</scope>
    <source>
        <strain evidence="2 3">DSM 23399</strain>
    </source>
</reference>
<organism evidence="2 3">
    <name type="scientific">Algoriphagus aquimarinus</name>
    <dbReference type="NCBI Taxonomy" id="237018"/>
    <lineage>
        <taxon>Bacteria</taxon>
        <taxon>Pseudomonadati</taxon>
        <taxon>Bacteroidota</taxon>
        <taxon>Cytophagia</taxon>
        <taxon>Cytophagales</taxon>
        <taxon>Cyclobacteriaceae</taxon>
        <taxon>Algoriphagus</taxon>
    </lineage>
</organism>
<gene>
    <name evidence="2" type="ORF">SAMN04489723_106144</name>
</gene>
<dbReference type="OrthoDB" id="826661at2"/>
<accession>A0A1I0ZN30</accession>
<protein>
    <submittedName>
        <fullName evidence="2">Uncharacterized protein</fullName>
    </submittedName>
</protein>
<dbReference type="EMBL" id="FOKK01000006">
    <property type="protein sequence ID" value="SFB25798.1"/>
    <property type="molecule type" value="Genomic_DNA"/>
</dbReference>